<dbReference type="Pfam" id="PF02954">
    <property type="entry name" value="HTH_8"/>
    <property type="match status" value="1"/>
</dbReference>
<keyword evidence="3" id="KW-0805">Transcription regulation</keyword>
<keyword evidence="5" id="KW-0804">Transcription</keyword>
<dbReference type="PROSITE" id="PS00676">
    <property type="entry name" value="SIGMA54_INTERACT_2"/>
    <property type="match status" value="1"/>
</dbReference>
<dbReference type="SUPFAM" id="SSF52540">
    <property type="entry name" value="P-loop containing nucleoside triphosphate hydrolases"/>
    <property type="match status" value="1"/>
</dbReference>
<dbReference type="GO" id="GO:0000160">
    <property type="term" value="P:phosphorelay signal transduction system"/>
    <property type="evidence" value="ECO:0007669"/>
    <property type="project" value="InterPro"/>
</dbReference>
<dbReference type="InterPro" id="IPR002078">
    <property type="entry name" value="Sigma_54_int"/>
</dbReference>
<dbReference type="GO" id="GO:0043565">
    <property type="term" value="F:sequence-specific DNA binding"/>
    <property type="evidence" value="ECO:0007669"/>
    <property type="project" value="InterPro"/>
</dbReference>
<dbReference type="PANTHER" id="PTHR32071">
    <property type="entry name" value="TRANSCRIPTIONAL REGULATORY PROTEIN"/>
    <property type="match status" value="1"/>
</dbReference>
<dbReference type="KEGG" id="pca:Pcar_0259"/>
<accession>Q3A7X2</accession>
<dbReference type="PROSITE" id="PS00675">
    <property type="entry name" value="SIGMA54_INTERACT_1"/>
    <property type="match status" value="1"/>
</dbReference>
<dbReference type="PROSITE" id="PS50110">
    <property type="entry name" value="RESPONSE_REGULATORY"/>
    <property type="match status" value="1"/>
</dbReference>
<dbReference type="Pfam" id="PF25601">
    <property type="entry name" value="AAA_lid_14"/>
    <property type="match status" value="1"/>
</dbReference>
<dbReference type="HOGENOM" id="CLU_000445_0_6_7"/>
<dbReference type="PROSITE" id="PS50045">
    <property type="entry name" value="SIGMA54_INTERACT_4"/>
    <property type="match status" value="1"/>
</dbReference>
<evidence type="ECO:0000256" key="5">
    <source>
        <dbReference type="ARBA" id="ARBA00023163"/>
    </source>
</evidence>
<reference evidence="10" key="1">
    <citation type="submission" date="2005-10" db="EMBL/GenBank/DDBJ databases">
        <title>Complete sequence of Pelobacter carbinolicus DSM 2380.</title>
        <authorList>
            <person name="Copeland A."/>
            <person name="Lucas S."/>
            <person name="Lapidus A."/>
            <person name="Barry K."/>
            <person name="Detter J.C."/>
            <person name="Glavina T."/>
            <person name="Hammon N."/>
            <person name="Israni S."/>
            <person name="Pitluck S."/>
            <person name="Chertkov O."/>
            <person name="Schmutz J."/>
            <person name="Larimer F."/>
            <person name="Land M."/>
            <person name="Kyrpides N."/>
            <person name="Ivanova N."/>
            <person name="Richardson P."/>
        </authorList>
    </citation>
    <scope>NUCLEOTIDE SEQUENCE [LARGE SCALE GENOMIC DNA]</scope>
    <source>
        <strain evidence="10">DSM 2380 / NBRC 103641 / GraBd1</strain>
    </source>
</reference>
<dbReference type="InterPro" id="IPR058031">
    <property type="entry name" value="AAA_lid_NorR"/>
</dbReference>
<dbReference type="STRING" id="338963.Pcar_0259"/>
<dbReference type="OrthoDB" id="9814761at2"/>
<sequence>MSKVNILIIDDEESVCTFFRRLLQRKGYRTVTAVNEEEALKALDYGTFNVAMVDLKLPDTDGLTLLKHIKSRQPACEVIIMTGFSTIKTAVQAMQLGAYEYLEKPFEDIKLIERLIEKASAVSFQGGKEEDEEWSELAKSMGFLVGDSPDMRRLVSLAYKIAPKDISVLIQGETGTGKEVLARFIHTASARTEQMFIPINCGALSDNLLESELFGHERGSFTGAGNMRRGIFEMANKGSLFLDEIGEASLAIQVKLLRVLETGEFMRLGGEKQIHCDVRVISASNVDLEDAMLRREFREDLFYRLNVVKLVIPPLRSRAQDIPMLAKYFVKQFNPTLTLSDEILDLLCQYDWPGNIRELSNTLRQAVALCDDKVILPEHFSGKLTASKPRPISNGQAAVASPAFAEAEPASSAPSLESFWEHYGTPEALSQLSDGELTQLLNSLRGLEANLYAVMRKKGLSSAGSEALRDSEAASIKRTLLQHRWNITEAARALGIARNTLHRKIKKYGLQNQ</sequence>
<dbReference type="InterPro" id="IPR003593">
    <property type="entry name" value="AAA+_ATPase"/>
</dbReference>
<keyword evidence="4" id="KW-0238">DNA-binding</keyword>
<feature type="domain" description="Response regulatory" evidence="8">
    <location>
        <begin position="5"/>
        <end position="119"/>
    </location>
</feature>
<name>Q3A7X2_SYNC1</name>
<keyword evidence="6" id="KW-0597">Phosphoprotein</keyword>
<dbReference type="SUPFAM" id="SSF52172">
    <property type="entry name" value="CheY-like"/>
    <property type="match status" value="1"/>
</dbReference>
<dbReference type="Proteomes" id="UP000002534">
    <property type="component" value="Chromosome"/>
</dbReference>
<dbReference type="FunFam" id="3.40.50.300:FF:000006">
    <property type="entry name" value="DNA-binding transcriptional regulator NtrC"/>
    <property type="match status" value="1"/>
</dbReference>
<dbReference type="InterPro" id="IPR025944">
    <property type="entry name" value="Sigma_54_int_dom_CS"/>
</dbReference>
<dbReference type="EMBL" id="CP000142">
    <property type="protein sequence ID" value="ABA87520.1"/>
    <property type="molecule type" value="Genomic_DNA"/>
</dbReference>
<dbReference type="Gene3D" id="3.40.50.2300">
    <property type="match status" value="1"/>
</dbReference>
<dbReference type="SUPFAM" id="SSF46689">
    <property type="entry name" value="Homeodomain-like"/>
    <property type="match status" value="1"/>
</dbReference>
<feature type="domain" description="Sigma-54 factor interaction" evidence="7">
    <location>
        <begin position="144"/>
        <end position="368"/>
    </location>
</feature>
<dbReference type="InterPro" id="IPR025662">
    <property type="entry name" value="Sigma_54_int_dom_ATP-bd_1"/>
</dbReference>
<evidence type="ECO:0000313" key="9">
    <source>
        <dbReference type="EMBL" id="ABA87520.1"/>
    </source>
</evidence>
<feature type="modified residue" description="4-aspartylphosphate" evidence="6">
    <location>
        <position position="54"/>
    </location>
</feature>
<dbReference type="PROSITE" id="PS00688">
    <property type="entry name" value="SIGMA54_INTERACT_3"/>
    <property type="match status" value="1"/>
</dbReference>
<dbReference type="InterPro" id="IPR009057">
    <property type="entry name" value="Homeodomain-like_sf"/>
</dbReference>
<dbReference type="SMART" id="SM00448">
    <property type="entry name" value="REC"/>
    <property type="match status" value="1"/>
</dbReference>
<evidence type="ECO:0000256" key="3">
    <source>
        <dbReference type="ARBA" id="ARBA00023015"/>
    </source>
</evidence>
<dbReference type="GO" id="GO:0006355">
    <property type="term" value="P:regulation of DNA-templated transcription"/>
    <property type="evidence" value="ECO:0007669"/>
    <property type="project" value="InterPro"/>
</dbReference>
<dbReference type="GO" id="GO:0005524">
    <property type="term" value="F:ATP binding"/>
    <property type="evidence" value="ECO:0007669"/>
    <property type="project" value="UniProtKB-KW"/>
</dbReference>
<evidence type="ECO:0000259" key="8">
    <source>
        <dbReference type="PROSITE" id="PS50110"/>
    </source>
</evidence>
<evidence type="ECO:0000259" key="7">
    <source>
        <dbReference type="PROSITE" id="PS50045"/>
    </source>
</evidence>
<dbReference type="CDD" id="cd00009">
    <property type="entry name" value="AAA"/>
    <property type="match status" value="1"/>
</dbReference>
<evidence type="ECO:0000313" key="10">
    <source>
        <dbReference type="Proteomes" id="UP000002534"/>
    </source>
</evidence>
<dbReference type="InterPro" id="IPR001789">
    <property type="entry name" value="Sig_transdc_resp-reg_receiver"/>
</dbReference>
<dbReference type="AlphaFoldDB" id="Q3A7X2"/>
<dbReference type="PRINTS" id="PR01590">
    <property type="entry name" value="HTHFIS"/>
</dbReference>
<gene>
    <name evidence="9" type="ordered locus">Pcar_0259</name>
</gene>
<dbReference type="eggNOG" id="COG2204">
    <property type="taxonomic scope" value="Bacteria"/>
</dbReference>
<proteinExistence type="predicted"/>
<dbReference type="Pfam" id="PF00072">
    <property type="entry name" value="Response_reg"/>
    <property type="match status" value="1"/>
</dbReference>
<reference evidence="9 10" key="2">
    <citation type="journal article" date="2012" name="BMC Genomics">
        <title>The genome of Pelobacter carbinolicus reveals surprising metabolic capabilities and physiological features.</title>
        <authorList>
            <person name="Aklujkar M."/>
            <person name="Haveman S.A."/>
            <person name="Didonato R.Jr."/>
            <person name="Chertkov O."/>
            <person name="Han C.S."/>
            <person name="Land M.L."/>
            <person name="Brown P."/>
            <person name="Lovley D.R."/>
        </authorList>
    </citation>
    <scope>NUCLEOTIDE SEQUENCE [LARGE SCALE GENOMIC DNA]</scope>
    <source>
        <strain evidence="10">DSM 2380 / NBRC 103641 / GraBd1</strain>
    </source>
</reference>
<dbReference type="RefSeq" id="WP_011339928.1">
    <property type="nucleotide sequence ID" value="NC_007498.2"/>
</dbReference>
<dbReference type="InterPro" id="IPR002197">
    <property type="entry name" value="HTH_Fis"/>
</dbReference>
<evidence type="ECO:0000256" key="6">
    <source>
        <dbReference type="PROSITE-ProRule" id="PRU00169"/>
    </source>
</evidence>
<dbReference type="InterPro" id="IPR025943">
    <property type="entry name" value="Sigma_54_int_dom_ATP-bd_2"/>
</dbReference>
<dbReference type="InterPro" id="IPR027417">
    <property type="entry name" value="P-loop_NTPase"/>
</dbReference>
<keyword evidence="2" id="KW-0067">ATP-binding</keyword>
<evidence type="ECO:0000256" key="4">
    <source>
        <dbReference type="ARBA" id="ARBA00023125"/>
    </source>
</evidence>
<organism evidence="9 10">
    <name type="scientific">Syntrophotalea carbinolica (strain DSM 2380 / NBRC 103641 / GraBd1)</name>
    <name type="common">Pelobacter carbinolicus</name>
    <dbReference type="NCBI Taxonomy" id="338963"/>
    <lineage>
        <taxon>Bacteria</taxon>
        <taxon>Pseudomonadati</taxon>
        <taxon>Thermodesulfobacteriota</taxon>
        <taxon>Desulfuromonadia</taxon>
        <taxon>Desulfuromonadales</taxon>
        <taxon>Syntrophotaleaceae</taxon>
        <taxon>Syntrophotalea</taxon>
    </lineage>
</organism>
<dbReference type="Gene3D" id="1.10.8.60">
    <property type="match status" value="1"/>
</dbReference>
<evidence type="ECO:0000256" key="2">
    <source>
        <dbReference type="ARBA" id="ARBA00022840"/>
    </source>
</evidence>
<dbReference type="Gene3D" id="1.10.10.60">
    <property type="entry name" value="Homeodomain-like"/>
    <property type="match status" value="1"/>
</dbReference>
<evidence type="ECO:0000256" key="1">
    <source>
        <dbReference type="ARBA" id="ARBA00022741"/>
    </source>
</evidence>
<dbReference type="Pfam" id="PF00158">
    <property type="entry name" value="Sigma54_activat"/>
    <property type="match status" value="1"/>
</dbReference>
<protein>
    <submittedName>
        <fullName evidence="9">Sigma-54-dependent transcriptional response regulator</fullName>
    </submittedName>
</protein>
<keyword evidence="1" id="KW-0547">Nucleotide-binding</keyword>
<dbReference type="InterPro" id="IPR011006">
    <property type="entry name" value="CheY-like_superfamily"/>
</dbReference>
<keyword evidence="10" id="KW-1185">Reference proteome</keyword>
<dbReference type="Gene3D" id="3.40.50.300">
    <property type="entry name" value="P-loop containing nucleotide triphosphate hydrolases"/>
    <property type="match status" value="1"/>
</dbReference>
<dbReference type="SMART" id="SM00382">
    <property type="entry name" value="AAA"/>
    <property type="match status" value="1"/>
</dbReference>